<feature type="domain" description="HTH luxR-type" evidence="4">
    <location>
        <begin position="145"/>
        <end position="210"/>
    </location>
</feature>
<evidence type="ECO:0000256" key="2">
    <source>
        <dbReference type="ARBA" id="ARBA00023125"/>
    </source>
</evidence>
<sequence length="213" mass="23254">MITVMSVDDHSLVRQGVVTFLSAQPDIQVVADCADPVEAIETVKNLVPDVVLMDLKLNADIDGVEATRCIKEVSPNTQVLVVTSYHQDEYIFPAIQAGALSYLLKDIEPDALADAIRKASRGQAVMSPKVAERILAEMKGAALDSPLARVQLSDREREVLKLIATGLSNAEISENLNIAIKTVRCHVSNILSKLHLRDRTQAAVIAWQQGMME</sequence>
<dbReference type="AlphaFoldDB" id="A0A3N5XX98"/>
<dbReference type="PROSITE" id="PS00622">
    <property type="entry name" value="HTH_LUXR_1"/>
    <property type="match status" value="1"/>
</dbReference>
<keyword evidence="1 3" id="KW-0597">Phosphoprotein</keyword>
<dbReference type="SUPFAM" id="SSF52172">
    <property type="entry name" value="CheY-like"/>
    <property type="match status" value="1"/>
</dbReference>
<evidence type="ECO:0000313" key="7">
    <source>
        <dbReference type="Proteomes" id="UP000275281"/>
    </source>
</evidence>
<dbReference type="SMART" id="SM00448">
    <property type="entry name" value="REC"/>
    <property type="match status" value="1"/>
</dbReference>
<dbReference type="RefSeq" id="WP_124028969.1">
    <property type="nucleotide sequence ID" value="NZ_JBHRSN010000014.1"/>
</dbReference>
<dbReference type="PANTHER" id="PTHR43214">
    <property type="entry name" value="TWO-COMPONENT RESPONSE REGULATOR"/>
    <property type="match status" value="1"/>
</dbReference>
<protein>
    <submittedName>
        <fullName evidence="6">DNA-binding response regulator</fullName>
    </submittedName>
</protein>
<feature type="domain" description="Response regulatory" evidence="5">
    <location>
        <begin position="3"/>
        <end position="120"/>
    </location>
</feature>
<dbReference type="CDD" id="cd17535">
    <property type="entry name" value="REC_NarL-like"/>
    <property type="match status" value="1"/>
</dbReference>
<dbReference type="EMBL" id="RPOK01000005">
    <property type="protein sequence ID" value="RPJ65422.1"/>
    <property type="molecule type" value="Genomic_DNA"/>
</dbReference>
<name>A0A3N5XX98_9ALTE</name>
<evidence type="ECO:0000256" key="1">
    <source>
        <dbReference type="ARBA" id="ARBA00022553"/>
    </source>
</evidence>
<dbReference type="GO" id="GO:0006355">
    <property type="term" value="P:regulation of DNA-templated transcription"/>
    <property type="evidence" value="ECO:0007669"/>
    <property type="project" value="InterPro"/>
</dbReference>
<organism evidence="6 7">
    <name type="scientific">Alteromonas sediminis</name>
    <dbReference type="NCBI Taxonomy" id="2259342"/>
    <lineage>
        <taxon>Bacteria</taxon>
        <taxon>Pseudomonadati</taxon>
        <taxon>Pseudomonadota</taxon>
        <taxon>Gammaproteobacteria</taxon>
        <taxon>Alteromonadales</taxon>
        <taxon>Alteromonadaceae</taxon>
        <taxon>Alteromonas/Salinimonas group</taxon>
        <taxon>Alteromonas</taxon>
    </lineage>
</organism>
<dbReference type="InterPro" id="IPR039420">
    <property type="entry name" value="WalR-like"/>
</dbReference>
<reference evidence="6 7" key="1">
    <citation type="submission" date="2018-11" db="EMBL/GenBank/DDBJ databases">
        <authorList>
            <person name="Ye M.-Q."/>
            <person name="Du Z.-J."/>
        </authorList>
    </citation>
    <scope>NUCLEOTIDE SEQUENCE [LARGE SCALE GENOMIC DNA]</scope>
    <source>
        <strain evidence="6 7">U0105</strain>
    </source>
</reference>
<dbReference type="InterPro" id="IPR058245">
    <property type="entry name" value="NreC/VraR/RcsB-like_REC"/>
</dbReference>
<evidence type="ECO:0000259" key="5">
    <source>
        <dbReference type="PROSITE" id="PS50110"/>
    </source>
</evidence>
<dbReference type="InterPro" id="IPR001789">
    <property type="entry name" value="Sig_transdc_resp-reg_receiver"/>
</dbReference>
<dbReference type="GO" id="GO:0000160">
    <property type="term" value="P:phosphorelay signal transduction system"/>
    <property type="evidence" value="ECO:0007669"/>
    <property type="project" value="InterPro"/>
</dbReference>
<keyword evidence="7" id="KW-1185">Reference proteome</keyword>
<dbReference type="CDD" id="cd06170">
    <property type="entry name" value="LuxR_C_like"/>
    <property type="match status" value="1"/>
</dbReference>
<dbReference type="SMART" id="SM00421">
    <property type="entry name" value="HTH_LUXR"/>
    <property type="match status" value="1"/>
</dbReference>
<dbReference type="GO" id="GO:0003677">
    <property type="term" value="F:DNA binding"/>
    <property type="evidence" value="ECO:0007669"/>
    <property type="project" value="UniProtKB-KW"/>
</dbReference>
<gene>
    <name evidence="6" type="ORF">DRW07_16090</name>
</gene>
<dbReference type="PROSITE" id="PS50043">
    <property type="entry name" value="HTH_LUXR_2"/>
    <property type="match status" value="1"/>
</dbReference>
<dbReference type="Pfam" id="PF00196">
    <property type="entry name" value="GerE"/>
    <property type="match status" value="1"/>
</dbReference>
<dbReference type="Pfam" id="PF00072">
    <property type="entry name" value="Response_reg"/>
    <property type="match status" value="1"/>
</dbReference>
<feature type="modified residue" description="4-aspartylphosphate" evidence="3">
    <location>
        <position position="54"/>
    </location>
</feature>
<evidence type="ECO:0000259" key="4">
    <source>
        <dbReference type="PROSITE" id="PS50043"/>
    </source>
</evidence>
<dbReference type="InterPro" id="IPR011006">
    <property type="entry name" value="CheY-like_superfamily"/>
</dbReference>
<dbReference type="OrthoDB" id="9796655at2"/>
<dbReference type="PRINTS" id="PR00038">
    <property type="entry name" value="HTHLUXR"/>
</dbReference>
<evidence type="ECO:0000313" key="6">
    <source>
        <dbReference type="EMBL" id="RPJ65422.1"/>
    </source>
</evidence>
<proteinExistence type="predicted"/>
<evidence type="ECO:0000256" key="3">
    <source>
        <dbReference type="PROSITE-ProRule" id="PRU00169"/>
    </source>
</evidence>
<dbReference type="Proteomes" id="UP000275281">
    <property type="component" value="Unassembled WGS sequence"/>
</dbReference>
<dbReference type="SUPFAM" id="SSF46894">
    <property type="entry name" value="C-terminal effector domain of the bipartite response regulators"/>
    <property type="match status" value="1"/>
</dbReference>
<comment type="caution">
    <text evidence="6">The sequence shown here is derived from an EMBL/GenBank/DDBJ whole genome shotgun (WGS) entry which is preliminary data.</text>
</comment>
<dbReference type="InterPro" id="IPR016032">
    <property type="entry name" value="Sig_transdc_resp-reg_C-effctor"/>
</dbReference>
<dbReference type="PROSITE" id="PS50110">
    <property type="entry name" value="RESPONSE_REGULATORY"/>
    <property type="match status" value="1"/>
</dbReference>
<dbReference type="Gene3D" id="3.40.50.2300">
    <property type="match status" value="1"/>
</dbReference>
<dbReference type="PANTHER" id="PTHR43214:SF37">
    <property type="entry name" value="TRANSCRIPTIONAL REGULATORY PROTEIN YDFI"/>
    <property type="match status" value="1"/>
</dbReference>
<dbReference type="InterPro" id="IPR000792">
    <property type="entry name" value="Tscrpt_reg_LuxR_C"/>
</dbReference>
<keyword evidence="2 6" id="KW-0238">DNA-binding</keyword>
<accession>A0A3N5XX98</accession>